<evidence type="ECO:0000313" key="6">
    <source>
        <dbReference type="Proteomes" id="UP000034492"/>
    </source>
</evidence>
<organism evidence="5 6">
    <name type="scientific">Candidatus Daviesbacteria bacterium GW2011_GWB1_36_5</name>
    <dbReference type="NCBI Taxonomy" id="1618426"/>
    <lineage>
        <taxon>Bacteria</taxon>
        <taxon>Candidatus Daviesiibacteriota</taxon>
    </lineage>
</organism>
<keyword evidence="4" id="KW-1133">Transmembrane helix</keyword>
<dbReference type="InterPro" id="IPR029063">
    <property type="entry name" value="SAM-dependent_MTases_sf"/>
</dbReference>
<dbReference type="GO" id="GO:0032259">
    <property type="term" value="P:methylation"/>
    <property type="evidence" value="ECO:0007669"/>
    <property type="project" value="UniProtKB-KW"/>
</dbReference>
<reference evidence="5 6" key="1">
    <citation type="journal article" date="2015" name="Nature">
        <title>rRNA introns, odd ribosomes, and small enigmatic genomes across a large radiation of phyla.</title>
        <authorList>
            <person name="Brown C.T."/>
            <person name="Hug L.A."/>
            <person name="Thomas B.C."/>
            <person name="Sharon I."/>
            <person name="Castelle C.J."/>
            <person name="Singh A."/>
            <person name="Wilkins M.J."/>
            <person name="Williams K.H."/>
            <person name="Banfield J.F."/>
        </authorList>
    </citation>
    <scope>NUCLEOTIDE SEQUENCE [LARGE SCALE GENOMIC DNA]</scope>
</reference>
<dbReference type="PANTHER" id="PTHR13610">
    <property type="entry name" value="METHYLTRANSFERASE DOMAIN-CONTAINING PROTEIN"/>
    <property type="match status" value="1"/>
</dbReference>
<sequence>MVLLGYIIAAVLLIFAILIIIYLFLDFIAHFLGAPFVPTSQKDIDEILKEAKLKKGQVFIEPGSGDGRVVISAVKNYGVFGVGIEVHPFLLLYSKLSARFKKVSVQLKAENFFQTNYKKADVIFLFLFPRTLKKLKEKFLKECKKNTLIISHGFRIEGMEKYLIKTLERKVYNTYFYKIR</sequence>
<keyword evidence="4" id="KW-0812">Transmembrane</keyword>
<feature type="transmembrane region" description="Helical" evidence="4">
    <location>
        <begin position="6"/>
        <end position="25"/>
    </location>
</feature>
<dbReference type="Proteomes" id="UP000034492">
    <property type="component" value="Unassembled WGS sequence"/>
</dbReference>
<name>A0A0G0EP05_9BACT</name>
<keyword evidence="3" id="KW-0949">S-adenosyl-L-methionine</keyword>
<keyword evidence="2" id="KW-0808">Transferase</keyword>
<evidence type="ECO:0000256" key="2">
    <source>
        <dbReference type="ARBA" id="ARBA00022679"/>
    </source>
</evidence>
<evidence type="ECO:0000256" key="1">
    <source>
        <dbReference type="ARBA" id="ARBA00022603"/>
    </source>
</evidence>
<keyword evidence="1" id="KW-0489">Methyltransferase</keyword>
<dbReference type="AlphaFoldDB" id="A0A0G0EP05"/>
<dbReference type="InterPro" id="IPR026170">
    <property type="entry name" value="FAM173A/B"/>
</dbReference>
<comment type="caution">
    <text evidence="5">The sequence shown here is derived from an EMBL/GenBank/DDBJ whole genome shotgun (WGS) entry which is preliminary data.</text>
</comment>
<dbReference type="PANTHER" id="PTHR13610:SF9">
    <property type="entry name" value="FI06469P"/>
    <property type="match status" value="1"/>
</dbReference>
<dbReference type="Gene3D" id="3.40.50.150">
    <property type="entry name" value="Vaccinia Virus protein VP39"/>
    <property type="match status" value="1"/>
</dbReference>
<dbReference type="EMBL" id="LBSA01000020">
    <property type="protein sequence ID" value="KKQ08723.1"/>
    <property type="molecule type" value="Genomic_DNA"/>
</dbReference>
<evidence type="ECO:0000313" key="5">
    <source>
        <dbReference type="EMBL" id="KKQ08723.1"/>
    </source>
</evidence>
<evidence type="ECO:0000256" key="3">
    <source>
        <dbReference type="ARBA" id="ARBA00022691"/>
    </source>
</evidence>
<protein>
    <submittedName>
        <fullName evidence="5">Histone methylation DOT1 family protein</fullName>
    </submittedName>
</protein>
<dbReference type="SUPFAM" id="SSF53335">
    <property type="entry name" value="S-adenosyl-L-methionine-dependent methyltransferases"/>
    <property type="match status" value="1"/>
</dbReference>
<keyword evidence="4" id="KW-0472">Membrane</keyword>
<evidence type="ECO:0000256" key="4">
    <source>
        <dbReference type="SAM" id="Phobius"/>
    </source>
</evidence>
<accession>A0A0G0EP05</accession>
<gene>
    <name evidence="5" type="ORF">US19_C0020G0012</name>
</gene>
<proteinExistence type="predicted"/>
<dbReference type="GO" id="GO:0016279">
    <property type="term" value="F:protein-lysine N-methyltransferase activity"/>
    <property type="evidence" value="ECO:0007669"/>
    <property type="project" value="InterPro"/>
</dbReference>